<sequence length="32" mass="3520">LLILLALVPDQLTSIVEAYTLYTLALIADCEQ</sequence>
<reference evidence="1" key="1">
    <citation type="submission" date="2021-02" db="EMBL/GenBank/DDBJ databases">
        <authorList>
            <person name="Nowell W R."/>
        </authorList>
    </citation>
    <scope>NUCLEOTIDE SEQUENCE</scope>
</reference>
<organism evidence="1 2">
    <name type="scientific">Rotaria socialis</name>
    <dbReference type="NCBI Taxonomy" id="392032"/>
    <lineage>
        <taxon>Eukaryota</taxon>
        <taxon>Metazoa</taxon>
        <taxon>Spiralia</taxon>
        <taxon>Gnathifera</taxon>
        <taxon>Rotifera</taxon>
        <taxon>Eurotatoria</taxon>
        <taxon>Bdelloidea</taxon>
        <taxon>Philodinida</taxon>
        <taxon>Philodinidae</taxon>
        <taxon>Rotaria</taxon>
    </lineage>
</organism>
<evidence type="ECO:0000313" key="2">
    <source>
        <dbReference type="Proteomes" id="UP000663869"/>
    </source>
</evidence>
<name>A0A818M3B4_9BILA</name>
<proteinExistence type="predicted"/>
<dbReference type="AlphaFoldDB" id="A0A818M3B4"/>
<comment type="caution">
    <text evidence="1">The sequence shown here is derived from an EMBL/GenBank/DDBJ whole genome shotgun (WGS) entry which is preliminary data.</text>
</comment>
<evidence type="ECO:0000313" key="1">
    <source>
        <dbReference type="EMBL" id="CAF3586152.1"/>
    </source>
</evidence>
<dbReference type="EMBL" id="CAJNYU010002698">
    <property type="protein sequence ID" value="CAF3586152.1"/>
    <property type="molecule type" value="Genomic_DNA"/>
</dbReference>
<gene>
    <name evidence="1" type="ORF">FME351_LOCUS21212</name>
</gene>
<accession>A0A818M3B4</accession>
<protein>
    <submittedName>
        <fullName evidence="1">Uncharacterized protein</fullName>
    </submittedName>
</protein>
<feature type="non-terminal residue" evidence="1">
    <location>
        <position position="1"/>
    </location>
</feature>
<dbReference type="Proteomes" id="UP000663869">
    <property type="component" value="Unassembled WGS sequence"/>
</dbReference>